<evidence type="ECO:0000313" key="3">
    <source>
        <dbReference type="Proteomes" id="UP000799444"/>
    </source>
</evidence>
<evidence type="ECO:0000256" key="1">
    <source>
        <dbReference type="SAM" id="MobiDB-lite"/>
    </source>
</evidence>
<evidence type="ECO:0000313" key="2">
    <source>
        <dbReference type="EMBL" id="KAF2729004.1"/>
    </source>
</evidence>
<proteinExistence type="predicted"/>
<gene>
    <name evidence="2" type="ORF">EJ04DRAFT_528154</name>
</gene>
<protein>
    <submittedName>
        <fullName evidence="2">Uncharacterized protein</fullName>
    </submittedName>
</protein>
<reference evidence="2" key="1">
    <citation type="journal article" date="2020" name="Stud. Mycol.">
        <title>101 Dothideomycetes genomes: a test case for predicting lifestyles and emergence of pathogens.</title>
        <authorList>
            <person name="Haridas S."/>
            <person name="Albert R."/>
            <person name="Binder M."/>
            <person name="Bloem J."/>
            <person name="Labutti K."/>
            <person name="Salamov A."/>
            <person name="Andreopoulos B."/>
            <person name="Baker S."/>
            <person name="Barry K."/>
            <person name="Bills G."/>
            <person name="Bluhm B."/>
            <person name="Cannon C."/>
            <person name="Castanera R."/>
            <person name="Culley D."/>
            <person name="Daum C."/>
            <person name="Ezra D."/>
            <person name="Gonzalez J."/>
            <person name="Henrissat B."/>
            <person name="Kuo A."/>
            <person name="Liang C."/>
            <person name="Lipzen A."/>
            <person name="Lutzoni F."/>
            <person name="Magnuson J."/>
            <person name="Mondo S."/>
            <person name="Nolan M."/>
            <person name="Ohm R."/>
            <person name="Pangilinan J."/>
            <person name="Park H.-J."/>
            <person name="Ramirez L."/>
            <person name="Alfaro M."/>
            <person name="Sun H."/>
            <person name="Tritt A."/>
            <person name="Yoshinaga Y."/>
            <person name="Zwiers L.-H."/>
            <person name="Turgeon B."/>
            <person name="Goodwin S."/>
            <person name="Spatafora J."/>
            <person name="Crous P."/>
            <person name="Grigoriev I."/>
        </authorList>
    </citation>
    <scope>NUCLEOTIDE SEQUENCE</scope>
    <source>
        <strain evidence="2">CBS 125425</strain>
    </source>
</reference>
<feature type="region of interest" description="Disordered" evidence="1">
    <location>
        <begin position="169"/>
        <end position="218"/>
    </location>
</feature>
<feature type="compositionally biased region" description="Low complexity" evidence="1">
    <location>
        <begin position="111"/>
        <end position="124"/>
    </location>
</feature>
<dbReference type="Proteomes" id="UP000799444">
    <property type="component" value="Unassembled WGS sequence"/>
</dbReference>
<dbReference type="AlphaFoldDB" id="A0A9P4QQ33"/>
<feature type="compositionally biased region" description="Polar residues" evidence="1">
    <location>
        <begin position="144"/>
        <end position="153"/>
    </location>
</feature>
<keyword evidence="3" id="KW-1185">Reference proteome</keyword>
<dbReference type="EMBL" id="ML996259">
    <property type="protein sequence ID" value="KAF2729004.1"/>
    <property type="molecule type" value="Genomic_DNA"/>
</dbReference>
<comment type="caution">
    <text evidence="2">The sequence shown here is derived from an EMBL/GenBank/DDBJ whole genome shotgun (WGS) entry which is preliminary data.</text>
</comment>
<name>A0A9P4QQ33_9PLEO</name>
<feature type="region of interest" description="Disordered" evidence="1">
    <location>
        <begin position="98"/>
        <end position="153"/>
    </location>
</feature>
<accession>A0A9P4QQ33</accession>
<feature type="compositionally biased region" description="Low complexity" evidence="1">
    <location>
        <begin position="132"/>
        <end position="143"/>
    </location>
</feature>
<organism evidence="2 3">
    <name type="scientific">Polyplosphaeria fusca</name>
    <dbReference type="NCBI Taxonomy" id="682080"/>
    <lineage>
        <taxon>Eukaryota</taxon>
        <taxon>Fungi</taxon>
        <taxon>Dikarya</taxon>
        <taxon>Ascomycota</taxon>
        <taxon>Pezizomycotina</taxon>
        <taxon>Dothideomycetes</taxon>
        <taxon>Pleosporomycetidae</taxon>
        <taxon>Pleosporales</taxon>
        <taxon>Tetraplosphaeriaceae</taxon>
        <taxon>Polyplosphaeria</taxon>
    </lineage>
</organism>
<sequence>MRLRSNKLVQRIYAHQEYLEFLESETKAEGIIQEETSSTIERKMSTAQRFCRWDFYSRNSETARKSWLNRAKAGLGIVEDKGGDKETKEEDLEKGLMSIQRGENCSKTNRTHPPTSSPSSSQHSIARSLRPSCSSTKTSSSTSILNRETPASSDNSLCKLLHKIREACPRSRLPGPTSARKSSPRAYIPSRSPAAAADNDDEKKHHTSPLPRTPSFNTQEDIRTYAPRHDSVVSDPHPHPRLEARPVPLLDDDVRATLHKIEEDAKDVYADAFSPSVCRGQSNAGKGSVSGVEDFRRDSRRCKVGRIESIGEDVVERAAAGSRRQTRL</sequence>